<evidence type="ECO:0000313" key="6">
    <source>
        <dbReference type="Proteomes" id="UP000256964"/>
    </source>
</evidence>
<feature type="domain" description="Homeobox" evidence="4">
    <location>
        <begin position="235"/>
        <end position="276"/>
    </location>
</feature>
<reference evidence="5 6" key="1">
    <citation type="journal article" date="2018" name="Biotechnol. Biofuels">
        <title>Integrative visual omics of the white-rot fungus Polyporus brumalis exposes the biotechnological potential of its oxidative enzymes for delignifying raw plant biomass.</title>
        <authorList>
            <person name="Miyauchi S."/>
            <person name="Rancon A."/>
            <person name="Drula E."/>
            <person name="Hage H."/>
            <person name="Chaduli D."/>
            <person name="Favel A."/>
            <person name="Grisel S."/>
            <person name="Henrissat B."/>
            <person name="Herpoel-Gimbert I."/>
            <person name="Ruiz-Duenas F.J."/>
            <person name="Chevret D."/>
            <person name="Hainaut M."/>
            <person name="Lin J."/>
            <person name="Wang M."/>
            <person name="Pangilinan J."/>
            <person name="Lipzen A."/>
            <person name="Lesage-Meessen L."/>
            <person name="Navarro D."/>
            <person name="Riley R."/>
            <person name="Grigoriev I.V."/>
            <person name="Zhou S."/>
            <person name="Raouche S."/>
            <person name="Rosso M.N."/>
        </authorList>
    </citation>
    <scope>NUCLEOTIDE SEQUENCE [LARGE SCALE GENOMIC DNA]</scope>
    <source>
        <strain evidence="5 6">BRFM 1820</strain>
    </source>
</reference>
<dbReference type="Pfam" id="PF00046">
    <property type="entry name" value="Homeodomain"/>
    <property type="match status" value="2"/>
</dbReference>
<feature type="compositionally biased region" description="Acidic residues" evidence="3">
    <location>
        <begin position="1"/>
        <end position="10"/>
    </location>
</feature>
<feature type="region of interest" description="Disordered" evidence="3">
    <location>
        <begin position="81"/>
        <end position="104"/>
    </location>
</feature>
<dbReference type="InterPro" id="IPR001356">
    <property type="entry name" value="HD"/>
</dbReference>
<feature type="region of interest" description="Disordered" evidence="3">
    <location>
        <begin position="267"/>
        <end position="291"/>
    </location>
</feature>
<evidence type="ECO:0000256" key="1">
    <source>
        <dbReference type="PROSITE-ProRule" id="PRU00108"/>
    </source>
</evidence>
<evidence type="ECO:0000256" key="3">
    <source>
        <dbReference type="SAM" id="MobiDB-lite"/>
    </source>
</evidence>
<feature type="domain" description="Homeobox" evidence="4">
    <location>
        <begin position="281"/>
        <end position="333"/>
    </location>
</feature>
<feature type="compositionally biased region" description="Polar residues" evidence="3">
    <location>
        <begin position="20"/>
        <end position="37"/>
    </location>
</feature>
<dbReference type="SMART" id="SM00389">
    <property type="entry name" value="HOX"/>
    <property type="match status" value="2"/>
</dbReference>
<keyword evidence="1 2" id="KW-0371">Homeobox</keyword>
<feature type="DNA-binding region" description="Homeobox" evidence="1">
    <location>
        <begin position="283"/>
        <end position="334"/>
    </location>
</feature>
<dbReference type="GO" id="GO:0003677">
    <property type="term" value="F:DNA binding"/>
    <property type="evidence" value="ECO:0007669"/>
    <property type="project" value="UniProtKB-UniRule"/>
</dbReference>
<accession>A0A371CLD9</accession>
<feature type="DNA-binding region" description="Homeobox" evidence="1">
    <location>
        <begin position="237"/>
        <end position="277"/>
    </location>
</feature>
<dbReference type="SUPFAM" id="SSF46689">
    <property type="entry name" value="Homeodomain-like"/>
    <property type="match status" value="2"/>
</dbReference>
<gene>
    <name evidence="5" type="ORF">OH76DRAFT_1423330</name>
</gene>
<protein>
    <recommendedName>
        <fullName evidence="4">Homeobox domain-containing protein</fullName>
    </recommendedName>
</protein>
<dbReference type="EMBL" id="KZ857524">
    <property type="protein sequence ID" value="RDX41094.1"/>
    <property type="molecule type" value="Genomic_DNA"/>
</dbReference>
<evidence type="ECO:0000313" key="5">
    <source>
        <dbReference type="EMBL" id="RDX41094.1"/>
    </source>
</evidence>
<dbReference type="Proteomes" id="UP000256964">
    <property type="component" value="Unassembled WGS sequence"/>
</dbReference>
<evidence type="ECO:0000259" key="4">
    <source>
        <dbReference type="PROSITE" id="PS50071"/>
    </source>
</evidence>
<sequence>MDSPYSDDDFSIYYRPPTAGQISSESALGNWDGSQNHPPGVHPASMGTLAPTAPFFESPQVIQQGRNDPRISRELCGQTAAAPSGYAPRSKNHPPGVHPASMGTLAPTAPFFELPQVIQQGRNDPRISRKLCGQTAAAPSGYAPRSSGVQHAYSGADTFPGGSMQDLAPEVGRNAMYSYGIWPESGTAVPTAGRAVRYQHTDEGPSAPIAVNVPAAPSVAYKYPRVDIQKILGDFYRDETNMPSYKERVALSESTGMLTDDIKTWFQTKRRKDPNAETGRRNRSKPHERPSAAQKVILENYFVTHGIPNKSQRIQLAEELGMGTERIHNWYEHYFVTAASSLRNSG</sequence>
<dbReference type="Gene3D" id="1.10.10.60">
    <property type="entry name" value="Homeodomain-like"/>
    <property type="match status" value="2"/>
</dbReference>
<dbReference type="PROSITE" id="PS50071">
    <property type="entry name" value="HOMEOBOX_2"/>
    <property type="match status" value="2"/>
</dbReference>
<feature type="compositionally biased region" description="Basic and acidic residues" evidence="3">
    <location>
        <begin position="273"/>
        <end position="290"/>
    </location>
</feature>
<keyword evidence="6" id="KW-1185">Reference proteome</keyword>
<dbReference type="GO" id="GO:0005634">
    <property type="term" value="C:nucleus"/>
    <property type="evidence" value="ECO:0007669"/>
    <property type="project" value="UniProtKB-SubCell"/>
</dbReference>
<organism evidence="5 6">
    <name type="scientific">Lentinus brumalis</name>
    <dbReference type="NCBI Taxonomy" id="2498619"/>
    <lineage>
        <taxon>Eukaryota</taxon>
        <taxon>Fungi</taxon>
        <taxon>Dikarya</taxon>
        <taxon>Basidiomycota</taxon>
        <taxon>Agaricomycotina</taxon>
        <taxon>Agaricomycetes</taxon>
        <taxon>Polyporales</taxon>
        <taxon>Polyporaceae</taxon>
        <taxon>Lentinus</taxon>
    </lineage>
</organism>
<dbReference type="CDD" id="cd00086">
    <property type="entry name" value="homeodomain"/>
    <property type="match status" value="2"/>
</dbReference>
<keyword evidence="1 2" id="KW-0539">Nucleus</keyword>
<feature type="region of interest" description="Disordered" evidence="3">
    <location>
        <begin position="1"/>
        <end position="52"/>
    </location>
</feature>
<dbReference type="OrthoDB" id="2765982at2759"/>
<keyword evidence="1 2" id="KW-0238">DNA-binding</keyword>
<comment type="subcellular location">
    <subcellularLocation>
        <location evidence="1 2">Nucleus</location>
    </subcellularLocation>
</comment>
<dbReference type="InterPro" id="IPR009057">
    <property type="entry name" value="Homeodomain-like_sf"/>
</dbReference>
<proteinExistence type="predicted"/>
<dbReference type="AlphaFoldDB" id="A0A371CLD9"/>
<name>A0A371CLD9_9APHY</name>
<evidence type="ECO:0000256" key="2">
    <source>
        <dbReference type="RuleBase" id="RU000682"/>
    </source>
</evidence>